<dbReference type="WBParaSite" id="ASIM_0001073701-mRNA-1">
    <property type="protein sequence ID" value="ASIM_0001073701-mRNA-1"/>
    <property type="gene ID" value="ASIM_0001073701"/>
</dbReference>
<evidence type="ECO:0000313" key="3">
    <source>
        <dbReference type="Proteomes" id="UP000267096"/>
    </source>
</evidence>
<accession>A0A0M3JS14</accession>
<reference evidence="4" key="1">
    <citation type="submission" date="2017-02" db="UniProtKB">
        <authorList>
            <consortium name="WormBaseParasite"/>
        </authorList>
    </citation>
    <scope>IDENTIFICATION</scope>
</reference>
<reference evidence="2 3" key="2">
    <citation type="submission" date="2018-11" db="EMBL/GenBank/DDBJ databases">
        <authorList>
            <consortium name="Pathogen Informatics"/>
        </authorList>
    </citation>
    <scope>NUCLEOTIDE SEQUENCE [LARGE SCALE GENOMIC DNA]</scope>
</reference>
<dbReference type="EMBL" id="UYRR01030993">
    <property type="protein sequence ID" value="VDK42728.1"/>
    <property type="molecule type" value="Genomic_DNA"/>
</dbReference>
<protein>
    <submittedName>
        <fullName evidence="4">GATA-type domain-containing protein</fullName>
    </submittedName>
</protein>
<evidence type="ECO:0000313" key="4">
    <source>
        <dbReference type="WBParaSite" id="ASIM_0001073701-mRNA-1"/>
    </source>
</evidence>
<evidence type="ECO:0000256" key="1">
    <source>
        <dbReference type="SAM" id="MobiDB-lite"/>
    </source>
</evidence>
<gene>
    <name evidence="2" type="ORF">ASIM_LOCUS10295</name>
</gene>
<dbReference type="Proteomes" id="UP000267096">
    <property type="component" value="Unassembled WGS sequence"/>
</dbReference>
<organism evidence="4">
    <name type="scientific">Anisakis simplex</name>
    <name type="common">Herring worm</name>
    <dbReference type="NCBI Taxonomy" id="6269"/>
    <lineage>
        <taxon>Eukaryota</taxon>
        <taxon>Metazoa</taxon>
        <taxon>Ecdysozoa</taxon>
        <taxon>Nematoda</taxon>
        <taxon>Chromadorea</taxon>
        <taxon>Rhabditida</taxon>
        <taxon>Spirurina</taxon>
        <taxon>Ascaridomorpha</taxon>
        <taxon>Ascaridoidea</taxon>
        <taxon>Anisakidae</taxon>
        <taxon>Anisakis</taxon>
        <taxon>Anisakis simplex complex</taxon>
    </lineage>
</organism>
<name>A0A0M3JS14_ANISI</name>
<dbReference type="OrthoDB" id="5781391at2759"/>
<feature type="region of interest" description="Disordered" evidence="1">
    <location>
        <begin position="60"/>
        <end position="80"/>
    </location>
</feature>
<dbReference type="AlphaFoldDB" id="A0A0M3JS14"/>
<sequence length="380" mass="41296">MSCHLSSSPPIHNFASSSSAITSCSSNPIRTPVLARSSVPNPTQITNQCLTRRARSCGINFSSQHPTSKPNATQNSNPTPTIRSFFQETYSVFCAPAAVAQLSIISNERPQSKSRRSSACTNASVSNLQNESLSIVDLAEDSGLLLLNPSDLVFETSQSGIAYYDFVLSAAPTSSSSQPSPSTSLTPLITPHTNSIYPTTAPINAASGSAHGGYQLFLIKFDAKTNVEWFETTEVSNEIMMQNTLPYDDLAMMTLGVLTWKDKIQRSRVLCLVKRMESNSTQSLEALKRATNKFKCLHHVLSIGERKLSVCCASNKSSSLVSSFSCSSRCRLSQDGMKLRVLMCQSCTKLDQLPSQALRETKCLLHPSSNPILCLCFPLS</sequence>
<keyword evidence="3" id="KW-1185">Reference proteome</keyword>
<proteinExistence type="predicted"/>
<evidence type="ECO:0000313" key="2">
    <source>
        <dbReference type="EMBL" id="VDK42728.1"/>
    </source>
</evidence>